<proteinExistence type="predicted"/>
<evidence type="ECO:0000256" key="2">
    <source>
        <dbReference type="SAM" id="MobiDB-lite"/>
    </source>
</evidence>
<feature type="transmembrane region" description="Helical" evidence="3">
    <location>
        <begin position="338"/>
        <end position="360"/>
    </location>
</feature>
<feature type="compositionally biased region" description="Basic and acidic residues" evidence="2">
    <location>
        <begin position="72"/>
        <end position="81"/>
    </location>
</feature>
<dbReference type="InterPro" id="IPR058581">
    <property type="entry name" value="TM_HPP"/>
</dbReference>
<feature type="compositionally biased region" description="Low complexity" evidence="2">
    <location>
        <begin position="24"/>
        <end position="40"/>
    </location>
</feature>
<evidence type="ECO:0000313" key="5">
    <source>
        <dbReference type="EMBL" id="GEM06558.1"/>
    </source>
</evidence>
<keyword evidence="1" id="KW-0175">Coiled coil</keyword>
<name>A0A511K881_RHOTO</name>
<keyword evidence="3" id="KW-0812">Transmembrane</keyword>
<feature type="compositionally biased region" description="Basic and acidic residues" evidence="2">
    <location>
        <begin position="102"/>
        <end position="113"/>
    </location>
</feature>
<dbReference type="Proteomes" id="UP000321518">
    <property type="component" value="Unassembled WGS sequence"/>
</dbReference>
<reference evidence="5 6" key="1">
    <citation type="submission" date="2019-07" db="EMBL/GenBank/DDBJ databases">
        <title>Rhodotorula toruloides NBRC10032 genome sequencing.</title>
        <authorList>
            <person name="Shida Y."/>
            <person name="Takaku H."/>
            <person name="Ogasawara W."/>
            <person name="Mori K."/>
        </authorList>
    </citation>
    <scope>NUCLEOTIDE SEQUENCE [LARGE SCALE GENOMIC DNA]</scope>
    <source>
        <strain evidence="5 6">NBRC10032</strain>
    </source>
</reference>
<sequence length="366" mass="39466">MATPAFPPPIQPAPVSRLTDTRESSLSPSRSSPAAAGAYSHSRGTAQRAYWVDGGGGRVPSEKVGTEGTASEWRDSDRSLSRDGSTAPLFRGSLHGQPALGGEHDAAMDKPNGLEKVKSKELLERERIEREIERERIQKEKKVRHEWRKHKARWFIRLARHFVGVRGHKGLPTPLIRPLRHLSPAYENYLLGFLGSFPSILIACAISSGLSRISNSAFSSTPLTVGSFGATAVLLYAVPEAPLSQPRNLVGGHVISAIVGAVVSQLFALSNRFTMDESTVDNTVAAIGSWHSLTPVSAALSVGLAVFAMQITGTIHPPGGATALIAAYHQQAGPRYTYILDVFLSITAMGIWSCFVGNLGRRRYPV</sequence>
<feature type="region of interest" description="Disordered" evidence="2">
    <location>
        <begin position="1"/>
        <end position="113"/>
    </location>
</feature>
<feature type="transmembrane region" description="Helical" evidence="3">
    <location>
        <begin position="250"/>
        <end position="269"/>
    </location>
</feature>
<feature type="compositionally biased region" description="Pro residues" evidence="2">
    <location>
        <begin position="1"/>
        <end position="12"/>
    </location>
</feature>
<dbReference type="PANTHER" id="PTHR33741">
    <property type="entry name" value="TRANSMEMBRANE PROTEIN DDB_G0269096-RELATED"/>
    <property type="match status" value="1"/>
</dbReference>
<feature type="transmembrane region" description="Helical" evidence="3">
    <location>
        <begin position="189"/>
        <end position="210"/>
    </location>
</feature>
<feature type="transmembrane region" description="Helical" evidence="3">
    <location>
        <begin position="290"/>
        <end position="311"/>
    </location>
</feature>
<keyword evidence="3" id="KW-0472">Membrane</keyword>
<feature type="coiled-coil region" evidence="1">
    <location>
        <begin position="118"/>
        <end position="145"/>
    </location>
</feature>
<evidence type="ECO:0000256" key="1">
    <source>
        <dbReference type="SAM" id="Coils"/>
    </source>
</evidence>
<dbReference type="AlphaFoldDB" id="A0A511K881"/>
<dbReference type="PANTHER" id="PTHR33741:SF5">
    <property type="entry name" value="TRANSMEMBRANE PROTEIN DDB_G0269096-RELATED"/>
    <property type="match status" value="1"/>
</dbReference>
<dbReference type="Pfam" id="PF04982">
    <property type="entry name" value="TM_HPP"/>
    <property type="match status" value="1"/>
</dbReference>
<feature type="transmembrane region" description="Helical" evidence="3">
    <location>
        <begin position="217"/>
        <end position="238"/>
    </location>
</feature>
<keyword evidence="3" id="KW-1133">Transmembrane helix</keyword>
<evidence type="ECO:0000313" key="6">
    <source>
        <dbReference type="Proteomes" id="UP000321518"/>
    </source>
</evidence>
<evidence type="ECO:0000256" key="3">
    <source>
        <dbReference type="SAM" id="Phobius"/>
    </source>
</evidence>
<organism evidence="5 6">
    <name type="scientific">Rhodotorula toruloides</name>
    <name type="common">Yeast</name>
    <name type="synonym">Rhodosporidium toruloides</name>
    <dbReference type="NCBI Taxonomy" id="5286"/>
    <lineage>
        <taxon>Eukaryota</taxon>
        <taxon>Fungi</taxon>
        <taxon>Dikarya</taxon>
        <taxon>Basidiomycota</taxon>
        <taxon>Pucciniomycotina</taxon>
        <taxon>Microbotryomycetes</taxon>
        <taxon>Sporidiobolales</taxon>
        <taxon>Sporidiobolaceae</taxon>
        <taxon>Rhodotorula</taxon>
    </lineage>
</organism>
<evidence type="ECO:0000259" key="4">
    <source>
        <dbReference type="Pfam" id="PF04982"/>
    </source>
</evidence>
<accession>A0A511K881</accession>
<gene>
    <name evidence="5" type="ORF">Rt10032_c01g0575</name>
</gene>
<protein>
    <submittedName>
        <fullName evidence="5">Hppfamily protein</fullName>
    </submittedName>
</protein>
<comment type="caution">
    <text evidence="5">The sequence shown here is derived from an EMBL/GenBank/DDBJ whole genome shotgun (WGS) entry which is preliminary data.</text>
</comment>
<feature type="domain" description="HPP transmembrane region" evidence="4">
    <location>
        <begin position="186"/>
        <end position="365"/>
    </location>
</feature>
<dbReference type="EMBL" id="BJWK01000001">
    <property type="protein sequence ID" value="GEM06558.1"/>
    <property type="molecule type" value="Genomic_DNA"/>
</dbReference>
<dbReference type="InterPro" id="IPR007065">
    <property type="entry name" value="HPP"/>
</dbReference>
<dbReference type="OrthoDB" id="2016548at2759"/>